<protein>
    <submittedName>
        <fullName evidence="1">Uncharacterized protein</fullName>
    </submittedName>
</protein>
<dbReference type="RefSeq" id="WP_370541244.1">
    <property type="nucleotide sequence ID" value="NZ_CP117193.1"/>
</dbReference>
<accession>A0A543L977</accession>
<name>A0A543L977_9BURK</name>
<evidence type="ECO:0000313" key="1">
    <source>
        <dbReference type="EMBL" id="TQN03966.1"/>
    </source>
</evidence>
<sequence length="79" mass="8773">MHPISKTAISMGQYVVSPATHPTDCGRFRASFSVQRSQSNGGYCRVFRFDKTFASPEIARLFAVTQGWLQACMSRPPVC</sequence>
<organism evidence="1 2">
    <name type="scientific">Acidovorax temperans</name>
    <dbReference type="NCBI Taxonomy" id="80878"/>
    <lineage>
        <taxon>Bacteria</taxon>
        <taxon>Pseudomonadati</taxon>
        <taxon>Pseudomonadota</taxon>
        <taxon>Betaproteobacteria</taxon>
        <taxon>Burkholderiales</taxon>
        <taxon>Comamonadaceae</taxon>
        <taxon>Acidovorax</taxon>
    </lineage>
</organism>
<evidence type="ECO:0000313" key="2">
    <source>
        <dbReference type="Proteomes" id="UP000316993"/>
    </source>
</evidence>
<reference evidence="1 2" key="1">
    <citation type="submission" date="2019-06" db="EMBL/GenBank/DDBJ databases">
        <title>Genomic Encyclopedia of Archaeal and Bacterial Type Strains, Phase II (KMG-II): from individual species to whole genera.</title>
        <authorList>
            <person name="Goeker M."/>
        </authorList>
    </citation>
    <scope>NUCLEOTIDE SEQUENCE [LARGE SCALE GENOMIC DNA]</scope>
    <source>
        <strain evidence="1 2">DSM 7270</strain>
    </source>
</reference>
<dbReference type="EMBL" id="VFPV01000002">
    <property type="protein sequence ID" value="TQN03966.1"/>
    <property type="molecule type" value="Genomic_DNA"/>
</dbReference>
<comment type="caution">
    <text evidence="1">The sequence shown here is derived from an EMBL/GenBank/DDBJ whole genome shotgun (WGS) entry which is preliminary data.</text>
</comment>
<dbReference type="AlphaFoldDB" id="A0A543L977"/>
<dbReference type="Proteomes" id="UP000316993">
    <property type="component" value="Unassembled WGS sequence"/>
</dbReference>
<proteinExistence type="predicted"/>
<gene>
    <name evidence="1" type="ORF">BDD18_2669</name>
</gene>